<evidence type="ECO:0000256" key="1">
    <source>
        <dbReference type="ARBA" id="ARBA00001913"/>
    </source>
</evidence>
<proteinExistence type="predicted"/>
<dbReference type="EMBL" id="QYUK01000011">
    <property type="protein sequence ID" value="RJF87808.1"/>
    <property type="molecule type" value="Genomic_DNA"/>
</dbReference>
<dbReference type="InterPro" id="IPR018511">
    <property type="entry name" value="Hemolysin-typ_Ca-bd_CS"/>
</dbReference>
<sequence length="442" mass="45711">MVKIVSQPTSILTQPLNLEINGAPGTPGEIPPSPPIIPEFFDLPFILNGTVEAASASGFTLTHADLAETQFSGVAVSFLETVPPSPGPKDGFVVLRSHSPEIEFRGIGLRHDSDGNPISGLITGYSATDSTTGKVIFEISGITIHISSLIAAAQTETTADDFRLFNLGGDDLFIGGDASEMIDAGRGNDRLFGFGEKDTLHGEAGNDRLYGGADSDRLDGGAGRDLLDGGEGADRMVGGSGDDVYVVDASDDVVTELADGGRDTVRAYASFELQGPIEHLILVGNRLLSGTGSDLDDFITGNAGRSHLFGNGGSDRLDGGQGADVLNGGLGRDHLAGGQGADRFDYDSVADSRSGGQGSDIILDFSIGEDQIDLSGIDADGVASGDQGFTIADQFHGAAGELIITHRNGSTFIYADVGGDGSADFDLCLRGEYSLSATDFLL</sequence>
<name>A0A418WCY8_9PROT</name>
<dbReference type="PROSITE" id="PS00330">
    <property type="entry name" value="HEMOLYSIN_CALCIUM"/>
    <property type="match status" value="3"/>
</dbReference>
<dbReference type="OrthoDB" id="7284684at2"/>
<protein>
    <recommendedName>
        <fullName evidence="5">Peptidase M10 serralysin C-terminal domain-containing protein</fullName>
    </recommendedName>
</protein>
<dbReference type="GO" id="GO:0005509">
    <property type="term" value="F:calcium ion binding"/>
    <property type="evidence" value="ECO:0007669"/>
    <property type="project" value="InterPro"/>
</dbReference>
<dbReference type="SUPFAM" id="SSF51120">
    <property type="entry name" value="beta-Roll"/>
    <property type="match status" value="2"/>
</dbReference>
<accession>A0A418WCY8</accession>
<dbReference type="Proteomes" id="UP000284605">
    <property type="component" value="Unassembled WGS sequence"/>
</dbReference>
<evidence type="ECO:0000256" key="4">
    <source>
        <dbReference type="ARBA" id="ARBA00022737"/>
    </source>
</evidence>
<comment type="cofactor">
    <cofactor evidence="1">
        <name>Ca(2+)</name>
        <dbReference type="ChEBI" id="CHEBI:29108"/>
    </cofactor>
</comment>
<evidence type="ECO:0000259" key="5">
    <source>
        <dbReference type="Pfam" id="PF08548"/>
    </source>
</evidence>
<dbReference type="RefSeq" id="WP_119778444.1">
    <property type="nucleotide sequence ID" value="NZ_QYUK01000011.1"/>
</dbReference>
<dbReference type="PANTHER" id="PTHR38340:SF1">
    <property type="entry name" value="S-LAYER PROTEIN"/>
    <property type="match status" value="1"/>
</dbReference>
<evidence type="ECO:0000256" key="2">
    <source>
        <dbReference type="ARBA" id="ARBA00004613"/>
    </source>
</evidence>
<dbReference type="InterPro" id="IPR050557">
    <property type="entry name" value="RTX_toxin/Mannuronan_C5-epim"/>
</dbReference>
<dbReference type="AlphaFoldDB" id="A0A418WCY8"/>
<keyword evidence="7" id="KW-1185">Reference proteome</keyword>
<dbReference type="Pfam" id="PF00353">
    <property type="entry name" value="HemolysinCabind"/>
    <property type="match status" value="3"/>
</dbReference>
<dbReference type="InterPro" id="IPR011049">
    <property type="entry name" value="Serralysin-like_metalloprot_C"/>
</dbReference>
<keyword evidence="4" id="KW-0677">Repeat</keyword>
<evidence type="ECO:0000313" key="6">
    <source>
        <dbReference type="EMBL" id="RJF87808.1"/>
    </source>
</evidence>
<dbReference type="PANTHER" id="PTHR38340">
    <property type="entry name" value="S-LAYER PROTEIN"/>
    <property type="match status" value="1"/>
</dbReference>
<dbReference type="Gene3D" id="2.150.10.10">
    <property type="entry name" value="Serralysin-like metalloprotease, C-terminal"/>
    <property type="match status" value="2"/>
</dbReference>
<comment type="subcellular location">
    <subcellularLocation>
        <location evidence="2">Secreted</location>
    </subcellularLocation>
</comment>
<dbReference type="Pfam" id="PF08548">
    <property type="entry name" value="Peptidase_M10_C"/>
    <property type="match status" value="1"/>
</dbReference>
<gene>
    <name evidence="6" type="ORF">D3874_12885</name>
</gene>
<feature type="domain" description="Peptidase M10 serralysin C-terminal" evidence="5">
    <location>
        <begin position="237"/>
        <end position="441"/>
    </location>
</feature>
<reference evidence="6 7" key="1">
    <citation type="submission" date="2018-09" db="EMBL/GenBank/DDBJ databases">
        <authorList>
            <person name="Zhu H."/>
        </authorList>
    </citation>
    <scope>NUCLEOTIDE SEQUENCE [LARGE SCALE GENOMIC DNA]</scope>
    <source>
        <strain evidence="6 7">K1W22B-8</strain>
    </source>
</reference>
<dbReference type="InterPro" id="IPR013858">
    <property type="entry name" value="Peptidase_M10B_C"/>
</dbReference>
<dbReference type="InterPro" id="IPR001343">
    <property type="entry name" value="Hemolysn_Ca-bd"/>
</dbReference>
<dbReference type="GO" id="GO:0005615">
    <property type="term" value="C:extracellular space"/>
    <property type="evidence" value="ECO:0007669"/>
    <property type="project" value="InterPro"/>
</dbReference>
<organism evidence="6 7">
    <name type="scientific">Oleomonas cavernae</name>
    <dbReference type="NCBI Taxonomy" id="2320859"/>
    <lineage>
        <taxon>Bacteria</taxon>
        <taxon>Pseudomonadati</taxon>
        <taxon>Pseudomonadota</taxon>
        <taxon>Alphaproteobacteria</taxon>
        <taxon>Acetobacterales</taxon>
        <taxon>Acetobacteraceae</taxon>
        <taxon>Oleomonas</taxon>
    </lineage>
</organism>
<evidence type="ECO:0000256" key="3">
    <source>
        <dbReference type="ARBA" id="ARBA00022525"/>
    </source>
</evidence>
<evidence type="ECO:0000313" key="7">
    <source>
        <dbReference type="Proteomes" id="UP000284605"/>
    </source>
</evidence>
<dbReference type="PRINTS" id="PR00313">
    <property type="entry name" value="CABNDNGRPT"/>
</dbReference>
<keyword evidence="3" id="KW-0964">Secreted</keyword>
<comment type="caution">
    <text evidence="6">The sequence shown here is derived from an EMBL/GenBank/DDBJ whole genome shotgun (WGS) entry which is preliminary data.</text>
</comment>